<gene>
    <name evidence="1" type="ORF">RDWZM_009816</name>
</gene>
<keyword evidence="2" id="KW-1185">Reference proteome</keyword>
<sequence>MIHETIVLPNLQRIESGLHAFGDAENCGKNSADESENRKIIIDRPISIQLVTYGTNNSGLSINLLFHNVSVNLGHSVTSGGVNSTNPVLPVDYSNYFIKRRALAGAINTMNVMRKNTITAVASAAITGSTSSSTTGAASSTGATSTTVGSIDFSSGANMANYDV</sequence>
<proteinExistence type="predicted"/>
<name>A0A9Q0M4B6_BLOTA</name>
<dbReference type="AlphaFoldDB" id="A0A9Q0M4B6"/>
<evidence type="ECO:0000313" key="2">
    <source>
        <dbReference type="Proteomes" id="UP001142055"/>
    </source>
</evidence>
<reference evidence="1" key="1">
    <citation type="submission" date="2022-12" db="EMBL/GenBank/DDBJ databases">
        <title>Genome assemblies of Blomia tropicalis.</title>
        <authorList>
            <person name="Cui Y."/>
        </authorList>
    </citation>
    <scope>NUCLEOTIDE SEQUENCE</scope>
    <source>
        <tissue evidence="1">Adult mites</tissue>
    </source>
</reference>
<accession>A0A9Q0M4B6</accession>
<evidence type="ECO:0000313" key="1">
    <source>
        <dbReference type="EMBL" id="KAJ6218659.1"/>
    </source>
</evidence>
<comment type="caution">
    <text evidence="1">The sequence shown here is derived from an EMBL/GenBank/DDBJ whole genome shotgun (WGS) entry which is preliminary data.</text>
</comment>
<organism evidence="1 2">
    <name type="scientific">Blomia tropicalis</name>
    <name type="common">Mite</name>
    <dbReference type="NCBI Taxonomy" id="40697"/>
    <lineage>
        <taxon>Eukaryota</taxon>
        <taxon>Metazoa</taxon>
        <taxon>Ecdysozoa</taxon>
        <taxon>Arthropoda</taxon>
        <taxon>Chelicerata</taxon>
        <taxon>Arachnida</taxon>
        <taxon>Acari</taxon>
        <taxon>Acariformes</taxon>
        <taxon>Sarcoptiformes</taxon>
        <taxon>Astigmata</taxon>
        <taxon>Glycyphagoidea</taxon>
        <taxon>Echimyopodidae</taxon>
        <taxon>Blomia</taxon>
    </lineage>
</organism>
<protein>
    <submittedName>
        <fullName evidence="1">Uncharacterized protein</fullName>
    </submittedName>
</protein>
<dbReference type="Proteomes" id="UP001142055">
    <property type="component" value="Chromosome 3"/>
</dbReference>
<dbReference type="EMBL" id="JAPWDV010000003">
    <property type="protein sequence ID" value="KAJ6218659.1"/>
    <property type="molecule type" value="Genomic_DNA"/>
</dbReference>